<keyword evidence="1" id="KW-0472">Membrane</keyword>
<feature type="transmembrane region" description="Helical" evidence="1">
    <location>
        <begin position="407"/>
        <end position="424"/>
    </location>
</feature>
<organism evidence="2 3">
    <name type="scientific">Tetrahymena thermophila (strain SB210)</name>
    <dbReference type="NCBI Taxonomy" id="312017"/>
    <lineage>
        <taxon>Eukaryota</taxon>
        <taxon>Sar</taxon>
        <taxon>Alveolata</taxon>
        <taxon>Ciliophora</taxon>
        <taxon>Intramacronucleata</taxon>
        <taxon>Oligohymenophorea</taxon>
        <taxon>Hymenostomatida</taxon>
        <taxon>Tetrahymenina</taxon>
        <taxon>Tetrahymenidae</taxon>
        <taxon>Tetrahymena</taxon>
    </lineage>
</organism>
<keyword evidence="3" id="KW-1185">Reference proteome</keyword>
<feature type="transmembrane region" description="Helical" evidence="1">
    <location>
        <begin position="102"/>
        <end position="122"/>
    </location>
</feature>
<dbReference type="EMBL" id="GG662704">
    <property type="protein sequence ID" value="EDK31744.2"/>
    <property type="molecule type" value="Genomic_DNA"/>
</dbReference>
<evidence type="ECO:0000313" key="3">
    <source>
        <dbReference type="Proteomes" id="UP000009168"/>
    </source>
</evidence>
<dbReference type="InParanoid" id="A4VDX6"/>
<feature type="transmembrane region" description="Helical" evidence="1">
    <location>
        <begin position="305"/>
        <end position="327"/>
    </location>
</feature>
<dbReference type="KEGG" id="tet:TTHERM_00079679"/>
<reference evidence="3" key="1">
    <citation type="journal article" date="2006" name="PLoS Biol.">
        <title>Macronuclear genome sequence of the ciliate Tetrahymena thermophila, a model eukaryote.</title>
        <authorList>
            <person name="Eisen J.A."/>
            <person name="Coyne R.S."/>
            <person name="Wu M."/>
            <person name="Wu D."/>
            <person name="Thiagarajan M."/>
            <person name="Wortman J.R."/>
            <person name="Badger J.H."/>
            <person name="Ren Q."/>
            <person name="Amedeo P."/>
            <person name="Jones K.M."/>
            <person name="Tallon L.J."/>
            <person name="Delcher A.L."/>
            <person name="Salzberg S.L."/>
            <person name="Silva J.C."/>
            <person name="Haas B.J."/>
            <person name="Majoros W.H."/>
            <person name="Farzad M."/>
            <person name="Carlton J.M."/>
            <person name="Smith R.K. Jr."/>
            <person name="Garg J."/>
            <person name="Pearlman R.E."/>
            <person name="Karrer K.M."/>
            <person name="Sun L."/>
            <person name="Manning G."/>
            <person name="Elde N.C."/>
            <person name="Turkewitz A.P."/>
            <person name="Asai D.J."/>
            <person name="Wilkes D.E."/>
            <person name="Wang Y."/>
            <person name="Cai H."/>
            <person name="Collins K."/>
            <person name="Stewart B.A."/>
            <person name="Lee S.R."/>
            <person name="Wilamowska K."/>
            <person name="Weinberg Z."/>
            <person name="Ruzzo W.L."/>
            <person name="Wloga D."/>
            <person name="Gaertig J."/>
            <person name="Frankel J."/>
            <person name="Tsao C.-C."/>
            <person name="Gorovsky M.A."/>
            <person name="Keeling P.J."/>
            <person name="Waller R.F."/>
            <person name="Patron N.J."/>
            <person name="Cherry J.M."/>
            <person name="Stover N.A."/>
            <person name="Krieger C.J."/>
            <person name="del Toro C."/>
            <person name="Ryder H.F."/>
            <person name="Williamson S.C."/>
            <person name="Barbeau R.A."/>
            <person name="Hamilton E.P."/>
            <person name="Orias E."/>
        </authorList>
    </citation>
    <scope>NUCLEOTIDE SEQUENCE [LARGE SCALE GENOMIC DNA]</scope>
    <source>
        <strain evidence="3">SB210</strain>
    </source>
</reference>
<feature type="transmembrane region" description="Helical" evidence="1">
    <location>
        <begin position="239"/>
        <end position="259"/>
    </location>
</feature>
<proteinExistence type="predicted"/>
<dbReference type="InterPro" id="IPR036259">
    <property type="entry name" value="MFS_trans_sf"/>
</dbReference>
<protein>
    <submittedName>
        <fullName evidence="2">MFS transporter, putative</fullName>
    </submittedName>
</protein>
<dbReference type="HOGENOM" id="CLU_599214_0_0_1"/>
<feature type="transmembrane region" description="Helical" evidence="1">
    <location>
        <begin position="134"/>
        <end position="153"/>
    </location>
</feature>
<feature type="transmembrane region" description="Helical" evidence="1">
    <location>
        <begin position="355"/>
        <end position="374"/>
    </location>
</feature>
<keyword evidence="1" id="KW-1133">Transmembrane helix</keyword>
<keyword evidence="1" id="KW-0812">Transmembrane</keyword>
<sequence length="491" mass="56854">MLVRCNQPQIKDLMQKKLQFETKIQKSFNLKLHQKNTMENLQIELIQSNDNKKQHLQEKEMSTFGVLLRIIYISVAFILVFSANFTYQALSSQIYDQQQFSYLGNITLFTFFLFESLNCTLTKHLQQFFTYRQMMWVSAAAITVNVSTGMWVQTCSDQINQCLLCNKSLLYSFFILVAAITGSVEGQMWVSVSGYIDIYCKKYPEKNELYFSTFFGVFQLVLVFGMGFAQISFYTTSLFAFYFGLALFAFVGFLMIFYLPDMMPENIKQQKVEEVGLVSIFFSQETKKSILHFLQYLKNEKTKQIFLFFIQSGFTVGFIMTLLYPSIQKSLGMPLDSSLLTEEQAKELNIKTTQVQLLLGFTEIAFYFFLGYVEKIIQGKYIIYFSFFSLWSSLICIGLTYAVESVFLCYLSGFLWGLADCIYLNKSYSICTYLLDGTIESYSLFNFCYGIGILSMVILNIFIMPISFHLLLIILLCVSLISYKQIKPLLQ</sequence>
<dbReference type="OrthoDB" id="297759at2759"/>
<dbReference type="SUPFAM" id="SSF103473">
    <property type="entry name" value="MFS general substrate transporter"/>
    <property type="match status" value="1"/>
</dbReference>
<evidence type="ECO:0000313" key="2">
    <source>
        <dbReference type="EMBL" id="EDK31744.2"/>
    </source>
</evidence>
<evidence type="ECO:0000256" key="1">
    <source>
        <dbReference type="SAM" id="Phobius"/>
    </source>
</evidence>
<name>A4VDX6_TETTS</name>
<feature type="transmembrane region" description="Helical" evidence="1">
    <location>
        <begin position="444"/>
        <end position="462"/>
    </location>
</feature>
<feature type="transmembrane region" description="Helical" evidence="1">
    <location>
        <begin position="66"/>
        <end position="90"/>
    </location>
</feature>
<gene>
    <name evidence="2" type="ORF">TTHERM_00079679</name>
</gene>
<feature type="transmembrane region" description="Helical" evidence="1">
    <location>
        <begin position="173"/>
        <end position="197"/>
    </location>
</feature>
<dbReference type="AlphaFoldDB" id="A4VDX6"/>
<feature type="transmembrane region" description="Helical" evidence="1">
    <location>
        <begin position="381"/>
        <end position="401"/>
    </location>
</feature>
<feature type="transmembrane region" description="Helical" evidence="1">
    <location>
        <begin position="468"/>
        <end position="486"/>
    </location>
</feature>
<accession>A4VDX6</accession>
<dbReference type="RefSeq" id="XP_001471351.2">
    <property type="nucleotide sequence ID" value="XM_001471301.2"/>
</dbReference>
<feature type="transmembrane region" description="Helical" evidence="1">
    <location>
        <begin position="209"/>
        <end position="233"/>
    </location>
</feature>
<dbReference type="Proteomes" id="UP000009168">
    <property type="component" value="Unassembled WGS sequence"/>
</dbReference>
<dbReference type="GeneID" id="7831261"/>